<keyword evidence="1" id="KW-0560">Oxidoreductase</keyword>
<organism evidence="3">
    <name type="scientific">Burkholderia cenocepacia</name>
    <dbReference type="NCBI Taxonomy" id="95486"/>
    <lineage>
        <taxon>Bacteria</taxon>
        <taxon>Pseudomonadati</taxon>
        <taxon>Pseudomonadota</taxon>
        <taxon>Betaproteobacteria</taxon>
        <taxon>Burkholderiales</taxon>
        <taxon>Burkholderiaceae</taxon>
        <taxon>Burkholderia</taxon>
        <taxon>Burkholderia cepacia complex</taxon>
    </lineage>
</organism>
<dbReference type="Pfam" id="PF02668">
    <property type="entry name" value="TauD"/>
    <property type="match status" value="1"/>
</dbReference>
<dbReference type="EMBL" id="JJOA01000020">
    <property type="protein sequence ID" value="KEA57327.1"/>
    <property type="molecule type" value="Genomic_DNA"/>
</dbReference>
<dbReference type="AlphaFoldDB" id="A0A071M978"/>
<sequence>MKSTFEFSDQEKSDLSTALRKIDKSPYQDYSGFHRGIGALVENGSIPVFFLNVCETIRNERTGQKRYAHLLRNVPLDDTIPVFDQNDPVQDKYAKKKSYVGEALLELFAQLTRTPLLAYQTRNNGDFFHDVYAHKKYSQTQTQKTDGELFFHNDRTAHPVRADYLSLLGMRCNDANRIYTGFLDGRALLDHISEAHQALLREPHFITPYDEYSRDSNLNQTVSDRHVILENAHSFRYYDTRTTYAPGAPLGAIDALLSLKNAIVKANKERVQIRTGDLFSFANQDALHNRELIEVNDHEDALKRWLLKTYSFRDDASMHRFDHYFAEQPGLVRESAALA</sequence>
<dbReference type="GO" id="GO:0016706">
    <property type="term" value="F:2-oxoglutarate-dependent dioxygenase activity"/>
    <property type="evidence" value="ECO:0007669"/>
    <property type="project" value="UniProtKB-ARBA"/>
</dbReference>
<dbReference type="InterPro" id="IPR042098">
    <property type="entry name" value="TauD-like_sf"/>
</dbReference>
<gene>
    <name evidence="3" type="ORF">DT99_23190</name>
</gene>
<protein>
    <recommendedName>
        <fullName evidence="2">TauD/TfdA-like domain-containing protein</fullName>
    </recommendedName>
</protein>
<evidence type="ECO:0000256" key="1">
    <source>
        <dbReference type="ARBA" id="ARBA00023002"/>
    </source>
</evidence>
<reference evidence="3" key="1">
    <citation type="submission" date="2014-04" db="EMBL/GenBank/DDBJ databases">
        <title>In planta biocontrol of soil-borne Fusarium wilt of banana through a plant endophytic bacterium, Burkholderia cenocepacia 869T2.</title>
        <authorList>
            <person name="Ho Y.-N."/>
            <person name="Chiang H.-M."/>
            <person name="Chao C.-P."/>
            <person name="Su C.-C."/>
            <person name="Hsu H.-F."/>
            <person name="Guo C.-T."/>
            <person name="Hsieh J.-L."/>
            <person name="Huang C.-C."/>
        </authorList>
    </citation>
    <scope>NUCLEOTIDE SEQUENCE [LARGE SCALE GENOMIC DNA]</scope>
    <source>
        <strain evidence="3">869T2</strain>
    </source>
</reference>
<dbReference type="SUPFAM" id="SSF51197">
    <property type="entry name" value="Clavaminate synthase-like"/>
    <property type="match status" value="1"/>
</dbReference>
<evidence type="ECO:0000313" key="3">
    <source>
        <dbReference type="EMBL" id="KEA57327.1"/>
    </source>
</evidence>
<comment type="caution">
    <text evidence="3">The sequence shown here is derived from an EMBL/GenBank/DDBJ whole genome shotgun (WGS) entry which is preliminary data.</text>
</comment>
<proteinExistence type="predicted"/>
<dbReference type="InterPro" id="IPR003819">
    <property type="entry name" value="TauD/TfdA-like"/>
</dbReference>
<dbReference type="OrthoDB" id="2986723at2"/>
<evidence type="ECO:0000259" key="2">
    <source>
        <dbReference type="Pfam" id="PF02668"/>
    </source>
</evidence>
<dbReference type="Gene3D" id="3.60.130.10">
    <property type="entry name" value="Clavaminate synthase-like"/>
    <property type="match status" value="1"/>
</dbReference>
<name>A0A071M978_9BURK</name>
<feature type="domain" description="TauD/TfdA-like" evidence="2">
    <location>
        <begin position="103"/>
        <end position="310"/>
    </location>
</feature>
<accession>A0A071M978</accession>